<proteinExistence type="predicted"/>
<dbReference type="RefSeq" id="WP_311241394.1">
    <property type="nucleotide sequence ID" value="NZ_BAABDY010000009.1"/>
</dbReference>
<dbReference type="InterPro" id="IPR027924">
    <property type="entry name" value="XkdF"/>
</dbReference>
<gene>
    <name evidence="3" type="ORF">NC662_20280</name>
</gene>
<organism evidence="3 4">
    <name type="scientific">Haloarcula argentinensis</name>
    <dbReference type="NCBI Taxonomy" id="43776"/>
    <lineage>
        <taxon>Archaea</taxon>
        <taxon>Methanobacteriati</taxon>
        <taxon>Methanobacteriota</taxon>
        <taxon>Stenosarchaea group</taxon>
        <taxon>Halobacteria</taxon>
        <taxon>Halobacteriales</taxon>
        <taxon>Haloarculaceae</taxon>
        <taxon>Haloarcula</taxon>
    </lineage>
</organism>
<dbReference type="EMBL" id="JAMQCP010000007">
    <property type="protein sequence ID" value="MDS0256039.1"/>
    <property type="molecule type" value="Genomic_DNA"/>
</dbReference>
<name>A0ABU2F667_HALAR</name>
<feature type="compositionally biased region" description="Basic and acidic residues" evidence="1">
    <location>
        <begin position="287"/>
        <end position="303"/>
    </location>
</feature>
<reference evidence="3 4" key="1">
    <citation type="submission" date="2022-06" db="EMBL/GenBank/DDBJ databases">
        <title>Haloarcula sp. a new haloarchaeum isolate from saline soil.</title>
        <authorList>
            <person name="Strakova D."/>
            <person name="Galisteo C."/>
            <person name="Sanchez-Porro C."/>
            <person name="Ventosa A."/>
        </authorList>
    </citation>
    <scope>NUCLEOTIDE SEQUENCE [LARGE SCALE GENOMIC DNA]</scope>
    <source>
        <strain evidence="3 4">JCM 15760</strain>
    </source>
</reference>
<evidence type="ECO:0000313" key="3">
    <source>
        <dbReference type="EMBL" id="MDS0256039.1"/>
    </source>
</evidence>
<evidence type="ECO:0000259" key="2">
    <source>
        <dbReference type="Pfam" id="PF14550"/>
    </source>
</evidence>
<feature type="region of interest" description="Disordered" evidence="1">
    <location>
        <begin position="353"/>
        <end position="407"/>
    </location>
</feature>
<keyword evidence="4" id="KW-1185">Reference proteome</keyword>
<feature type="region of interest" description="Disordered" evidence="1">
    <location>
        <begin position="258"/>
        <end position="339"/>
    </location>
</feature>
<evidence type="ECO:0000256" key="1">
    <source>
        <dbReference type="SAM" id="MobiDB-lite"/>
    </source>
</evidence>
<dbReference type="Pfam" id="PF14550">
    <property type="entry name" value="Peptidase_S78_2"/>
    <property type="match status" value="1"/>
</dbReference>
<sequence length="407" mass="43897">MTNQRDEEHYEKRVDYVQKDDDAQTATGVVMTPYQVDHHGDWERPETIQAFAAQFEAFVDVGEADGGVMHAVWPSDWMTLERNEVLDEAEEIGGQTVDAGAWIQTWAYHDDELWSLVGDDILSGHSIGAVNVDWSYNGADPDDLPDEVTVPDTVDVEEYWELTDGIMQEVSAVDIPAVPDAQILSASKTQAATAEKRLADHLGNRDGFIEEAMERGHSEEAAQRLWDVLDRGVSVEGASAPGAKSKLTSAATAFLNTLTGSDDGSGPESQTASAAKDAPGGDTPDDDGGKDATGDDMSNKDDSPPEWAQDLIEQTNKNAERLDELQNADGDDDPLKDAPDWAKAVVEQTQKNAERIDAISKQTGTTESQQLTGAEKGGTDDGIDKRAAFFTPKSKLDDLAAQSGGGR</sequence>
<protein>
    <submittedName>
        <fullName evidence="3">XkdF-like putative serine protease domain-containing protein</fullName>
    </submittedName>
</protein>
<feature type="domain" description="Phage-like element PBSX protein XkdF" evidence="2">
    <location>
        <begin position="15"/>
        <end position="130"/>
    </location>
</feature>
<feature type="compositionally biased region" description="Basic and acidic residues" evidence="1">
    <location>
        <begin position="377"/>
        <end position="387"/>
    </location>
</feature>
<accession>A0ABU2F667</accession>
<feature type="compositionally biased region" description="Polar residues" evidence="1">
    <location>
        <begin position="360"/>
        <end position="372"/>
    </location>
</feature>
<comment type="caution">
    <text evidence="3">The sequence shown here is derived from an EMBL/GenBank/DDBJ whole genome shotgun (WGS) entry which is preliminary data.</text>
</comment>
<dbReference type="Proteomes" id="UP001248536">
    <property type="component" value="Unassembled WGS sequence"/>
</dbReference>
<feature type="compositionally biased region" description="Polar residues" evidence="1">
    <location>
        <begin position="258"/>
        <end position="273"/>
    </location>
</feature>
<evidence type="ECO:0000313" key="4">
    <source>
        <dbReference type="Proteomes" id="UP001248536"/>
    </source>
</evidence>